<evidence type="ECO:0000313" key="8">
    <source>
        <dbReference type="EMBL" id="PJA63767.1"/>
    </source>
</evidence>
<proteinExistence type="predicted"/>
<dbReference type="PANTHER" id="PTHR42709:SF6">
    <property type="entry name" value="UNDECAPRENYL PHOSPHATE TRANSPORTER A"/>
    <property type="match status" value="1"/>
</dbReference>
<dbReference type="InterPro" id="IPR032816">
    <property type="entry name" value="VTT_dom"/>
</dbReference>
<evidence type="ECO:0000256" key="2">
    <source>
        <dbReference type="ARBA" id="ARBA00022475"/>
    </source>
</evidence>
<dbReference type="PANTHER" id="PTHR42709">
    <property type="entry name" value="ALKALINE PHOSPHATASE LIKE PROTEIN"/>
    <property type="match status" value="1"/>
</dbReference>
<name>A0A2M7YLA7_9BACT</name>
<dbReference type="AlphaFoldDB" id="A0A2M7YLA7"/>
<feature type="transmembrane region" description="Helical" evidence="6">
    <location>
        <begin position="167"/>
        <end position="186"/>
    </location>
</feature>
<dbReference type="Proteomes" id="UP000230941">
    <property type="component" value="Unassembled WGS sequence"/>
</dbReference>
<organism evidence="8 9">
    <name type="scientific">Candidatus Portnoybacteria bacterium CG_4_9_14_3_um_filter_43_11</name>
    <dbReference type="NCBI Taxonomy" id="1974805"/>
    <lineage>
        <taxon>Bacteria</taxon>
        <taxon>Candidatus Portnoyibacteriota</taxon>
    </lineage>
</organism>
<keyword evidence="5 6" id="KW-0472">Membrane</keyword>
<dbReference type="InterPro" id="IPR051311">
    <property type="entry name" value="DedA_domain"/>
</dbReference>
<dbReference type="GO" id="GO:0005886">
    <property type="term" value="C:plasma membrane"/>
    <property type="evidence" value="ECO:0007669"/>
    <property type="project" value="UniProtKB-SubCell"/>
</dbReference>
<keyword evidence="3 6" id="KW-0812">Transmembrane</keyword>
<feature type="transmembrane region" description="Helical" evidence="6">
    <location>
        <begin position="105"/>
        <end position="127"/>
    </location>
</feature>
<sequence length="195" mass="21937">MLLPFEQIIPWLTRYKYFAIFPLAFFEGPIITIIAGFLASLGYLNFLAAYLVIVAADGTSDLMYFWLGEKGGRKFIVRWGRYLGIAQKQAEALEKYFSRHGGRMLFLGKLSHGIGTVFLVAAGLAKMPFLKFIFYNTLATLLKSLILITIGFYFGQAFMTINAYLERIALISVGVAVLSGLIYFFHLRKTASVNQ</sequence>
<dbReference type="EMBL" id="PFWG01000050">
    <property type="protein sequence ID" value="PJA63767.1"/>
    <property type="molecule type" value="Genomic_DNA"/>
</dbReference>
<feature type="transmembrane region" description="Helical" evidence="6">
    <location>
        <begin position="20"/>
        <end position="41"/>
    </location>
</feature>
<keyword evidence="4 6" id="KW-1133">Transmembrane helix</keyword>
<evidence type="ECO:0000256" key="4">
    <source>
        <dbReference type="ARBA" id="ARBA00022989"/>
    </source>
</evidence>
<feature type="domain" description="VTT" evidence="7">
    <location>
        <begin position="29"/>
        <end position="151"/>
    </location>
</feature>
<comment type="caution">
    <text evidence="8">The sequence shown here is derived from an EMBL/GenBank/DDBJ whole genome shotgun (WGS) entry which is preliminary data.</text>
</comment>
<evidence type="ECO:0000313" key="9">
    <source>
        <dbReference type="Proteomes" id="UP000230941"/>
    </source>
</evidence>
<evidence type="ECO:0000256" key="1">
    <source>
        <dbReference type="ARBA" id="ARBA00004651"/>
    </source>
</evidence>
<evidence type="ECO:0000256" key="6">
    <source>
        <dbReference type="SAM" id="Phobius"/>
    </source>
</evidence>
<protein>
    <recommendedName>
        <fullName evidence="7">VTT domain-containing protein</fullName>
    </recommendedName>
</protein>
<evidence type="ECO:0000259" key="7">
    <source>
        <dbReference type="Pfam" id="PF09335"/>
    </source>
</evidence>
<accession>A0A2M7YLA7</accession>
<feature type="transmembrane region" description="Helical" evidence="6">
    <location>
        <begin position="133"/>
        <end position="155"/>
    </location>
</feature>
<gene>
    <name evidence="8" type="ORF">CO160_02045</name>
</gene>
<feature type="transmembrane region" description="Helical" evidence="6">
    <location>
        <begin position="47"/>
        <end position="67"/>
    </location>
</feature>
<evidence type="ECO:0000256" key="3">
    <source>
        <dbReference type="ARBA" id="ARBA00022692"/>
    </source>
</evidence>
<comment type="subcellular location">
    <subcellularLocation>
        <location evidence="1">Cell membrane</location>
        <topology evidence="1">Multi-pass membrane protein</topology>
    </subcellularLocation>
</comment>
<evidence type="ECO:0000256" key="5">
    <source>
        <dbReference type="ARBA" id="ARBA00023136"/>
    </source>
</evidence>
<reference evidence="9" key="1">
    <citation type="submission" date="2017-09" db="EMBL/GenBank/DDBJ databases">
        <title>Depth-based differentiation of microbial function through sediment-hosted aquifers and enrichment of novel symbionts in the deep terrestrial subsurface.</title>
        <authorList>
            <person name="Probst A.J."/>
            <person name="Ladd B."/>
            <person name="Jarett J.K."/>
            <person name="Geller-Mcgrath D.E."/>
            <person name="Sieber C.M.K."/>
            <person name="Emerson J.B."/>
            <person name="Anantharaman K."/>
            <person name="Thomas B.C."/>
            <person name="Malmstrom R."/>
            <person name="Stieglmeier M."/>
            <person name="Klingl A."/>
            <person name="Woyke T."/>
            <person name="Ryan C.M."/>
            <person name="Banfield J.F."/>
        </authorList>
    </citation>
    <scope>NUCLEOTIDE SEQUENCE [LARGE SCALE GENOMIC DNA]</scope>
</reference>
<dbReference type="Pfam" id="PF09335">
    <property type="entry name" value="VTT_dom"/>
    <property type="match status" value="1"/>
</dbReference>
<keyword evidence="2" id="KW-1003">Cell membrane</keyword>